<dbReference type="Gene3D" id="1.20.144.10">
    <property type="entry name" value="Phosphatidic acid phosphatase type 2/haloperoxidase"/>
    <property type="match status" value="2"/>
</dbReference>
<dbReference type="Pfam" id="PF01569">
    <property type="entry name" value="PAP2"/>
    <property type="match status" value="1"/>
</dbReference>
<keyword evidence="4" id="KW-1185">Reference proteome</keyword>
<evidence type="ECO:0000256" key="1">
    <source>
        <dbReference type="SAM" id="Phobius"/>
    </source>
</evidence>
<dbReference type="SMART" id="SM00014">
    <property type="entry name" value="acidPPc"/>
    <property type="match status" value="1"/>
</dbReference>
<gene>
    <name evidence="3" type="ORF">HPO_02482</name>
</gene>
<keyword evidence="1" id="KW-0472">Membrane</keyword>
<dbReference type="eggNOG" id="COG0671">
    <property type="taxonomic scope" value="Bacteria"/>
</dbReference>
<dbReference type="SUPFAM" id="SSF48317">
    <property type="entry name" value="Acid phosphatase/Vanadium-dependent haloperoxidase"/>
    <property type="match status" value="1"/>
</dbReference>
<dbReference type="PANTHER" id="PTHR14969:SF13">
    <property type="entry name" value="AT30094P"/>
    <property type="match status" value="1"/>
</dbReference>
<feature type="transmembrane region" description="Helical" evidence="1">
    <location>
        <begin position="64"/>
        <end position="86"/>
    </location>
</feature>
<accession>A0A062VKP9</accession>
<protein>
    <submittedName>
        <fullName evidence="3">PAP2 (2 phosphatidic acid phosphatase) family protein</fullName>
    </submittedName>
</protein>
<dbReference type="CDD" id="cd03392">
    <property type="entry name" value="PAP2_like_2"/>
    <property type="match status" value="1"/>
</dbReference>
<evidence type="ECO:0000313" key="3">
    <source>
        <dbReference type="EMBL" id="KDA00244.1"/>
    </source>
</evidence>
<evidence type="ECO:0000259" key="2">
    <source>
        <dbReference type="SMART" id="SM00014"/>
    </source>
</evidence>
<feature type="transmembrane region" description="Helical" evidence="1">
    <location>
        <begin position="191"/>
        <end position="209"/>
    </location>
</feature>
<evidence type="ECO:0000313" key="4">
    <source>
        <dbReference type="Proteomes" id="UP000027100"/>
    </source>
</evidence>
<name>A0A062VKP9_9PROT</name>
<dbReference type="InterPro" id="IPR000326">
    <property type="entry name" value="PAP2/HPO"/>
</dbReference>
<keyword evidence="1" id="KW-1133">Transmembrane helix</keyword>
<keyword evidence="1" id="KW-0812">Transmembrane</keyword>
<feature type="transmembrane region" description="Helical" evidence="1">
    <location>
        <begin position="93"/>
        <end position="114"/>
    </location>
</feature>
<dbReference type="PATRIC" id="fig|1280954.3.peg.508"/>
<feature type="transmembrane region" description="Helical" evidence="1">
    <location>
        <begin position="164"/>
        <end position="185"/>
    </location>
</feature>
<comment type="caution">
    <text evidence="3">The sequence shown here is derived from an EMBL/GenBank/DDBJ whole genome shotgun (WGS) entry which is preliminary data.</text>
</comment>
<organism evidence="3 4">
    <name type="scientific">Hyphomonas polymorpha PS728</name>
    <dbReference type="NCBI Taxonomy" id="1280954"/>
    <lineage>
        <taxon>Bacteria</taxon>
        <taxon>Pseudomonadati</taxon>
        <taxon>Pseudomonadota</taxon>
        <taxon>Alphaproteobacteria</taxon>
        <taxon>Hyphomonadales</taxon>
        <taxon>Hyphomonadaceae</taxon>
        <taxon>Hyphomonas</taxon>
    </lineage>
</organism>
<dbReference type="OrthoDB" id="9801622at2"/>
<sequence>MTRADRWPLALIALGVLGFASLAGLVSAGAAHGFDHGVLSWFRVPGDLSQPVFSAWLTHPMADITALGGYTALTLLTLGAALYYALLRNYVTAIILSLAIGSSGLLTHLLKQGIDRLRPDLVDHLTHTAHSSFPSGHALQATVAFLIIGALLASGQPARPIRTLIFAGAILLTFLVGISRIYLGVHWPTDVLAGWCLGTAWAALWWLVLRRVAAR</sequence>
<dbReference type="EMBL" id="ARYM01000002">
    <property type="protein sequence ID" value="KDA00244.1"/>
    <property type="molecule type" value="Genomic_DNA"/>
</dbReference>
<dbReference type="AlphaFoldDB" id="A0A062VKP9"/>
<dbReference type="STRING" id="1280954.HPO_02482"/>
<feature type="transmembrane region" description="Helical" evidence="1">
    <location>
        <begin position="134"/>
        <end position="152"/>
    </location>
</feature>
<dbReference type="RefSeq" id="WP_035594040.1">
    <property type="nucleotide sequence ID" value="NZ_ARYM01000002.1"/>
</dbReference>
<proteinExistence type="predicted"/>
<dbReference type="PANTHER" id="PTHR14969">
    <property type="entry name" value="SPHINGOSINE-1-PHOSPHATE PHOSPHOHYDROLASE"/>
    <property type="match status" value="1"/>
</dbReference>
<reference evidence="3 4" key="1">
    <citation type="journal article" date="2014" name="Antonie Van Leeuwenhoek">
        <title>Hyphomonas beringensis sp. nov. and Hyphomonas chukchiensis sp. nov., isolated from surface seawater of the Bering Sea and Chukchi Sea.</title>
        <authorList>
            <person name="Li C."/>
            <person name="Lai Q."/>
            <person name="Li G."/>
            <person name="Dong C."/>
            <person name="Wang J."/>
            <person name="Liao Y."/>
            <person name="Shao Z."/>
        </authorList>
    </citation>
    <scope>NUCLEOTIDE SEQUENCE [LARGE SCALE GENOMIC DNA]</scope>
    <source>
        <strain evidence="3 4">PS728</strain>
    </source>
</reference>
<dbReference type="Proteomes" id="UP000027100">
    <property type="component" value="Unassembled WGS sequence"/>
</dbReference>
<feature type="domain" description="Phosphatidic acid phosphatase type 2/haloperoxidase" evidence="2">
    <location>
        <begin position="92"/>
        <end position="206"/>
    </location>
</feature>
<dbReference type="InterPro" id="IPR036938">
    <property type="entry name" value="PAP2/HPO_sf"/>
</dbReference>